<accession>A0A0E0GPA4</accession>
<protein>
    <submittedName>
        <fullName evidence="1">Uncharacterized protein</fullName>
    </submittedName>
</protein>
<dbReference type="Gramene" id="ONIVA03G23700.1">
    <property type="protein sequence ID" value="ONIVA03G23700.1"/>
    <property type="gene ID" value="ONIVA03G23700"/>
</dbReference>
<sequence>MARTDLELAKVEEGEDEVASGGGARELAVGLRQENHWPADDGDAYRHCSPSWRRRYGVDPDPFLTVLWVKTLLRLPDERLRRSMSCPPWGHCFGETSSCKDIVDVGDLRSLFDFTRWSRSCFVRVTKLGNNDTLHF</sequence>
<dbReference type="HOGENOM" id="CLU_1878761_0_0_1"/>
<name>A0A0E0GPA4_ORYNI</name>
<reference evidence="1" key="1">
    <citation type="submission" date="2015-04" db="UniProtKB">
        <authorList>
            <consortium name="EnsemblPlants"/>
        </authorList>
    </citation>
    <scope>IDENTIFICATION</scope>
    <source>
        <strain evidence="1">SL10</strain>
    </source>
</reference>
<dbReference type="EnsemblPlants" id="ONIVA03G23700.1">
    <property type="protein sequence ID" value="ONIVA03G23700.1"/>
    <property type="gene ID" value="ONIVA03G23700"/>
</dbReference>
<dbReference type="AlphaFoldDB" id="A0A0E0GPA4"/>
<reference evidence="1" key="2">
    <citation type="submission" date="2018-04" db="EMBL/GenBank/DDBJ databases">
        <title>OnivRS2 (Oryza nivara Reference Sequence Version 2).</title>
        <authorList>
            <person name="Zhang J."/>
            <person name="Kudrna D."/>
            <person name="Lee S."/>
            <person name="Talag J."/>
            <person name="Rajasekar S."/>
            <person name="Welchert J."/>
            <person name="Hsing Y.-I."/>
            <person name="Wing R.A."/>
        </authorList>
    </citation>
    <scope>NUCLEOTIDE SEQUENCE [LARGE SCALE GENOMIC DNA]</scope>
    <source>
        <strain evidence="1">SL10</strain>
    </source>
</reference>
<evidence type="ECO:0000313" key="1">
    <source>
        <dbReference type="EnsemblPlants" id="ONIVA03G23700.1"/>
    </source>
</evidence>
<dbReference type="Proteomes" id="UP000006591">
    <property type="component" value="Chromosome 3"/>
</dbReference>
<proteinExistence type="predicted"/>
<keyword evidence="2" id="KW-1185">Reference proteome</keyword>
<organism evidence="1">
    <name type="scientific">Oryza nivara</name>
    <name type="common">Indian wild rice</name>
    <name type="synonym">Oryza sativa f. spontanea</name>
    <dbReference type="NCBI Taxonomy" id="4536"/>
    <lineage>
        <taxon>Eukaryota</taxon>
        <taxon>Viridiplantae</taxon>
        <taxon>Streptophyta</taxon>
        <taxon>Embryophyta</taxon>
        <taxon>Tracheophyta</taxon>
        <taxon>Spermatophyta</taxon>
        <taxon>Magnoliopsida</taxon>
        <taxon>Liliopsida</taxon>
        <taxon>Poales</taxon>
        <taxon>Poaceae</taxon>
        <taxon>BOP clade</taxon>
        <taxon>Oryzoideae</taxon>
        <taxon>Oryzeae</taxon>
        <taxon>Oryzinae</taxon>
        <taxon>Oryza</taxon>
    </lineage>
</organism>
<evidence type="ECO:0000313" key="2">
    <source>
        <dbReference type="Proteomes" id="UP000006591"/>
    </source>
</evidence>